<dbReference type="InterPro" id="IPR036736">
    <property type="entry name" value="ACP-like_sf"/>
</dbReference>
<gene>
    <name evidence="2" type="ORF">KALB_4173</name>
</gene>
<name>W5W999_9PSEU</name>
<dbReference type="STRING" id="1449976.KALB_4173"/>
<dbReference type="KEGG" id="kal:KALB_4173"/>
<dbReference type="eggNOG" id="COG0236">
    <property type="taxonomic scope" value="Bacteria"/>
</dbReference>
<sequence>MTPEQSREIVVAELLRVGPDAEMDGLAPDTDLRSALELDSLDFQNLVANLSRRTGLRIEEEDYEQMSTLDRCVSFLVGRSQQGHS</sequence>
<dbReference type="Proteomes" id="UP000019225">
    <property type="component" value="Chromosome"/>
</dbReference>
<accession>W5W999</accession>
<evidence type="ECO:0000259" key="1">
    <source>
        <dbReference type="PROSITE" id="PS50075"/>
    </source>
</evidence>
<dbReference type="Gene3D" id="1.10.1200.10">
    <property type="entry name" value="ACP-like"/>
    <property type="match status" value="1"/>
</dbReference>
<dbReference type="InterPro" id="IPR009081">
    <property type="entry name" value="PP-bd_ACP"/>
</dbReference>
<dbReference type="EMBL" id="CP007155">
    <property type="protein sequence ID" value="AHH97537.1"/>
    <property type="molecule type" value="Genomic_DNA"/>
</dbReference>
<proteinExistence type="predicted"/>
<dbReference type="HOGENOM" id="CLU_108696_21_0_11"/>
<evidence type="ECO:0000313" key="2">
    <source>
        <dbReference type="EMBL" id="AHH97537.1"/>
    </source>
</evidence>
<dbReference type="Pfam" id="PF00550">
    <property type="entry name" value="PP-binding"/>
    <property type="match status" value="1"/>
</dbReference>
<feature type="domain" description="Carrier" evidence="1">
    <location>
        <begin position="1"/>
        <end position="80"/>
    </location>
</feature>
<dbReference type="AlphaFoldDB" id="W5W999"/>
<keyword evidence="3" id="KW-1185">Reference proteome</keyword>
<organism evidence="2 3">
    <name type="scientific">Kutzneria albida DSM 43870</name>
    <dbReference type="NCBI Taxonomy" id="1449976"/>
    <lineage>
        <taxon>Bacteria</taxon>
        <taxon>Bacillati</taxon>
        <taxon>Actinomycetota</taxon>
        <taxon>Actinomycetes</taxon>
        <taxon>Pseudonocardiales</taxon>
        <taxon>Pseudonocardiaceae</taxon>
        <taxon>Kutzneria</taxon>
    </lineage>
</organism>
<evidence type="ECO:0000313" key="3">
    <source>
        <dbReference type="Proteomes" id="UP000019225"/>
    </source>
</evidence>
<protein>
    <recommendedName>
        <fullName evidence="1">Carrier domain-containing protein</fullName>
    </recommendedName>
</protein>
<dbReference type="PROSITE" id="PS50075">
    <property type="entry name" value="CARRIER"/>
    <property type="match status" value="1"/>
</dbReference>
<dbReference type="SUPFAM" id="SSF47336">
    <property type="entry name" value="ACP-like"/>
    <property type="match status" value="1"/>
</dbReference>
<reference evidence="2 3" key="1">
    <citation type="journal article" date="2014" name="BMC Genomics">
        <title>Complete genome sequence of producer of the glycopeptide antibiotic Aculeximycin Kutzneria albida DSM 43870T, a representative of minor genus of Pseudonocardiaceae.</title>
        <authorList>
            <person name="Rebets Y."/>
            <person name="Tokovenko B."/>
            <person name="Lushchyk I."/>
            <person name="Ruckert C."/>
            <person name="Zaburannyi N."/>
            <person name="Bechthold A."/>
            <person name="Kalinowski J."/>
            <person name="Luzhetskyy A."/>
        </authorList>
    </citation>
    <scope>NUCLEOTIDE SEQUENCE [LARGE SCALE GENOMIC DNA]</scope>
    <source>
        <strain evidence="2">DSM 43870</strain>
    </source>
</reference>